<accession>A0A6D2KSC8</accession>
<sequence length="88" mass="9871">MDAGFFNGILQGLEGLPEFPGDCNNVLLAEHGGNLVVLWDEFAGEDEKKIWCAEVSLERRSNGQVWGHIKWYDEPEAYELVYALSAIV</sequence>
<gene>
    <name evidence="2" type="ORF">MERR_LOCUS42502</name>
</gene>
<evidence type="ECO:0000259" key="1">
    <source>
        <dbReference type="Pfam" id="PF25210"/>
    </source>
</evidence>
<dbReference type="OrthoDB" id="1099573at2759"/>
<protein>
    <recommendedName>
        <fullName evidence="1">FKB95-like N-terminal Kelch domain-containing protein</fullName>
    </recommendedName>
</protein>
<dbReference type="AlphaFoldDB" id="A0A6D2KSC8"/>
<keyword evidence="3" id="KW-1185">Reference proteome</keyword>
<dbReference type="Pfam" id="PF25210">
    <property type="entry name" value="Kelch_FKB95"/>
    <property type="match status" value="1"/>
</dbReference>
<organism evidence="2 3">
    <name type="scientific">Microthlaspi erraticum</name>
    <dbReference type="NCBI Taxonomy" id="1685480"/>
    <lineage>
        <taxon>Eukaryota</taxon>
        <taxon>Viridiplantae</taxon>
        <taxon>Streptophyta</taxon>
        <taxon>Embryophyta</taxon>
        <taxon>Tracheophyta</taxon>
        <taxon>Spermatophyta</taxon>
        <taxon>Magnoliopsida</taxon>
        <taxon>eudicotyledons</taxon>
        <taxon>Gunneridae</taxon>
        <taxon>Pentapetalae</taxon>
        <taxon>rosids</taxon>
        <taxon>malvids</taxon>
        <taxon>Brassicales</taxon>
        <taxon>Brassicaceae</taxon>
        <taxon>Coluteocarpeae</taxon>
        <taxon>Microthlaspi</taxon>
    </lineage>
</organism>
<dbReference type="Proteomes" id="UP000467841">
    <property type="component" value="Unassembled WGS sequence"/>
</dbReference>
<feature type="domain" description="FKB95-like N-terminal Kelch" evidence="1">
    <location>
        <begin position="9"/>
        <end position="73"/>
    </location>
</feature>
<proteinExistence type="predicted"/>
<evidence type="ECO:0000313" key="2">
    <source>
        <dbReference type="EMBL" id="CAA7055266.1"/>
    </source>
</evidence>
<name>A0A6D2KSC8_9BRAS</name>
<dbReference type="InterPro" id="IPR057499">
    <property type="entry name" value="Kelch_FKB95"/>
</dbReference>
<evidence type="ECO:0000313" key="3">
    <source>
        <dbReference type="Proteomes" id="UP000467841"/>
    </source>
</evidence>
<dbReference type="EMBL" id="CACVBM020001607">
    <property type="protein sequence ID" value="CAA7055266.1"/>
    <property type="molecule type" value="Genomic_DNA"/>
</dbReference>
<comment type="caution">
    <text evidence="2">The sequence shown here is derived from an EMBL/GenBank/DDBJ whole genome shotgun (WGS) entry which is preliminary data.</text>
</comment>
<reference evidence="2" key="1">
    <citation type="submission" date="2020-01" db="EMBL/GenBank/DDBJ databases">
        <authorList>
            <person name="Mishra B."/>
        </authorList>
    </citation>
    <scope>NUCLEOTIDE SEQUENCE [LARGE SCALE GENOMIC DNA]</scope>
</reference>